<dbReference type="SUPFAM" id="SSF101744">
    <property type="entry name" value="Rof/RNase P subunit-like"/>
    <property type="match status" value="1"/>
</dbReference>
<gene>
    <name evidence="5" type="ORF">B0I71DRAFT_134899</name>
    <name evidence="4" type="ORF">YALI1_C04996g</name>
</gene>
<dbReference type="Proteomes" id="UP000256601">
    <property type="component" value="Unassembled WGS sequence"/>
</dbReference>
<keyword evidence="3" id="KW-0539">Nucleus</keyword>
<dbReference type="PANTHER" id="PTHR13348">
    <property type="entry name" value="RIBONUCLEASE P SUBUNIT P29"/>
    <property type="match status" value="1"/>
</dbReference>
<dbReference type="InterPro" id="IPR023534">
    <property type="entry name" value="Rof/RNase_P-like"/>
</dbReference>
<dbReference type="VEuPathDB" id="FungiDB:YALI1_C04996g"/>
<dbReference type="InterPro" id="IPR016848">
    <property type="entry name" value="RNase_P/MRP_Rpp29-subunit"/>
</dbReference>
<evidence type="ECO:0000313" key="5">
    <source>
        <dbReference type="EMBL" id="RDW24072.1"/>
    </source>
</evidence>
<comment type="subcellular location">
    <subcellularLocation>
        <location evidence="1">Nucleus</location>
    </subcellularLocation>
</comment>
<dbReference type="PIRSF" id="PIRSF027081">
    <property type="entry name" value="RNase_P/MRP_p29_subunit"/>
    <property type="match status" value="1"/>
</dbReference>
<reference evidence="5 7" key="2">
    <citation type="submission" date="2018-07" db="EMBL/GenBank/DDBJ databases">
        <title>Draft Genome Assemblies for Five Robust Yarrowia lipolytica Strains Exhibiting High Lipid Production and Pentose Sugar Utilization and Sugar Alcohol Secretion from Undetoxified Lignocellulosic Biomass Hydrolysates.</title>
        <authorList>
            <consortium name="DOE Joint Genome Institute"/>
            <person name="Walker C."/>
            <person name="Ryu S."/>
            <person name="Na H."/>
            <person name="Zane M."/>
            <person name="LaButti K."/>
            <person name="Lipzen A."/>
            <person name="Haridas S."/>
            <person name="Barry K."/>
            <person name="Grigoriev I.V."/>
            <person name="Quarterman J."/>
            <person name="Slininger P."/>
            <person name="Dien B."/>
            <person name="Trinh C.T."/>
        </authorList>
    </citation>
    <scope>NUCLEOTIDE SEQUENCE [LARGE SCALE GENOMIC DNA]</scope>
    <source>
        <strain evidence="5 7">YB392</strain>
    </source>
</reference>
<evidence type="ECO:0000313" key="7">
    <source>
        <dbReference type="Proteomes" id="UP000256601"/>
    </source>
</evidence>
<name>A0A1D8N9I9_YARLL</name>
<evidence type="ECO:0000256" key="1">
    <source>
        <dbReference type="ARBA" id="ARBA00004123"/>
    </source>
</evidence>
<dbReference type="GO" id="GO:0006364">
    <property type="term" value="P:rRNA processing"/>
    <property type="evidence" value="ECO:0007669"/>
    <property type="project" value="TreeGrafter"/>
</dbReference>
<proteinExistence type="inferred from homology"/>
<dbReference type="EMBL" id="KZ859051">
    <property type="protein sequence ID" value="RDW24072.1"/>
    <property type="molecule type" value="Genomic_DNA"/>
</dbReference>
<dbReference type="PANTHER" id="PTHR13348:SF0">
    <property type="entry name" value="RIBONUCLEASE P PROTEIN SUBUNIT P29"/>
    <property type="match status" value="1"/>
</dbReference>
<dbReference type="VEuPathDB" id="FungiDB:YALI0_C03784g"/>
<evidence type="ECO:0000256" key="3">
    <source>
        <dbReference type="PIRNR" id="PIRNR027081"/>
    </source>
</evidence>
<organism evidence="4 6">
    <name type="scientific">Yarrowia lipolytica</name>
    <name type="common">Candida lipolytica</name>
    <dbReference type="NCBI Taxonomy" id="4952"/>
    <lineage>
        <taxon>Eukaryota</taxon>
        <taxon>Fungi</taxon>
        <taxon>Dikarya</taxon>
        <taxon>Ascomycota</taxon>
        <taxon>Saccharomycotina</taxon>
        <taxon>Dipodascomycetes</taxon>
        <taxon>Dipodascales</taxon>
        <taxon>Dipodascales incertae sedis</taxon>
        <taxon>Yarrowia</taxon>
    </lineage>
</organism>
<dbReference type="eggNOG" id="KOG4046">
    <property type="taxonomic scope" value="Eukaryota"/>
</dbReference>
<dbReference type="KEGG" id="yli:2909917"/>
<dbReference type="Proteomes" id="UP000182444">
    <property type="component" value="Chromosome 1C"/>
</dbReference>
<dbReference type="GO" id="GO:0005634">
    <property type="term" value="C:nucleus"/>
    <property type="evidence" value="ECO:0007669"/>
    <property type="project" value="UniProtKB-SubCell"/>
</dbReference>
<dbReference type="Gene3D" id="2.30.30.210">
    <property type="entry name" value="Ribonuclease P/MRP, subunit p29"/>
    <property type="match status" value="1"/>
</dbReference>
<protein>
    <recommendedName>
        <fullName evidence="3">Ribonuclease P protein subunit</fullName>
    </recommendedName>
</protein>
<evidence type="ECO:0000256" key="2">
    <source>
        <dbReference type="ARBA" id="ARBA00006181"/>
    </source>
</evidence>
<reference evidence="4 6" key="1">
    <citation type="journal article" date="2016" name="PLoS ONE">
        <title>Sequence Assembly of Yarrowia lipolytica Strain W29/CLIB89 Shows Transposable Element Diversity.</title>
        <authorList>
            <person name="Magnan C."/>
            <person name="Yu J."/>
            <person name="Chang I."/>
            <person name="Jahn E."/>
            <person name="Kanomata Y."/>
            <person name="Wu J."/>
            <person name="Zeller M."/>
            <person name="Oakes M."/>
            <person name="Baldi P."/>
            <person name="Sandmeyer S."/>
        </authorList>
    </citation>
    <scope>NUCLEOTIDE SEQUENCE [LARGE SCALE GENOMIC DNA]</scope>
    <source>
        <strain evidence="4">CLIB89</strain>
        <strain evidence="6">CLIB89(W29)</strain>
    </source>
</reference>
<accession>A0A1D8N9I9</accession>
<dbReference type="SMART" id="SM00538">
    <property type="entry name" value="POP4"/>
    <property type="match status" value="1"/>
</dbReference>
<dbReference type="GO" id="GO:0030677">
    <property type="term" value="C:ribonuclease P complex"/>
    <property type="evidence" value="ECO:0007669"/>
    <property type="project" value="InterPro"/>
</dbReference>
<sequence length="298" mass="33770">MRANFKYFFLPITMNINKQKLSIEEGLLKQAGYRGSEIDELISQRYSMGGTQKPILVLTPNEGQTGVAEVWKAPQEIVKTPRTKKQRLLNDHKPRVALSQFLKDAKTHQKTIKGVMERIYRSKSCDTTVTKKEMESWRQLPKYSTYTRLNKLWNGYITDLLMVKEGDDDINSAKKMNYAQKLTSADFNGAKITVIEARNPSIVGLTGIVAWEAKSNFVIVCEGGKCFEKMDSLEGMELDNPGKDTQVGGLKIVDKSGTRFIVHVDVGEMEFEIIGSRFLFRTADRSGKKFKPKNVDLL</sequence>
<dbReference type="AlphaFoldDB" id="A0A1D8N9I9"/>
<dbReference type="Pfam" id="PF01868">
    <property type="entry name" value="RNase_P-MRP_p29"/>
    <property type="match status" value="1"/>
</dbReference>
<keyword evidence="3" id="KW-0819">tRNA processing</keyword>
<dbReference type="InterPro" id="IPR002730">
    <property type="entry name" value="Rpp29/RNP1"/>
</dbReference>
<evidence type="ECO:0000313" key="4">
    <source>
        <dbReference type="EMBL" id="AOW02301.1"/>
    </source>
</evidence>
<evidence type="ECO:0000313" key="6">
    <source>
        <dbReference type="Proteomes" id="UP000182444"/>
    </source>
</evidence>
<dbReference type="InterPro" id="IPR036980">
    <property type="entry name" value="RNase_P/MRP_Rpp29_sf"/>
</dbReference>
<comment type="similarity">
    <text evidence="2">Belongs to the eukaryotic/archaeal RNase P protein component 1 family.</text>
</comment>
<dbReference type="EMBL" id="CP017555">
    <property type="protein sequence ID" value="AOW02301.1"/>
    <property type="molecule type" value="Genomic_DNA"/>
</dbReference>
<dbReference type="GO" id="GO:0001682">
    <property type="term" value="P:tRNA 5'-leader removal"/>
    <property type="evidence" value="ECO:0007669"/>
    <property type="project" value="InterPro"/>
</dbReference>
<dbReference type="GO" id="GO:0033204">
    <property type="term" value="F:ribonuclease P RNA binding"/>
    <property type="evidence" value="ECO:0007669"/>
    <property type="project" value="InterPro"/>
</dbReference>
<dbReference type="GO" id="GO:0000172">
    <property type="term" value="C:ribonuclease MRP complex"/>
    <property type="evidence" value="ECO:0007669"/>
    <property type="project" value="InterPro"/>
</dbReference>